<gene>
    <name evidence="1" type="ORF">EYH45_05325</name>
</gene>
<name>A0A832ZWD5_CALS0</name>
<evidence type="ECO:0008006" key="3">
    <source>
        <dbReference type="Google" id="ProtNLM"/>
    </source>
</evidence>
<dbReference type="InterPro" id="IPR019198">
    <property type="entry name" value="Beta_propeller_containing"/>
</dbReference>
<organism evidence="1 2">
    <name type="scientific">Caldiarchaeum subterraneum</name>
    <dbReference type="NCBI Taxonomy" id="311458"/>
    <lineage>
        <taxon>Archaea</taxon>
        <taxon>Nitrososphaerota</taxon>
        <taxon>Candidatus Caldarchaeales</taxon>
        <taxon>Candidatus Caldarchaeaceae</taxon>
        <taxon>Candidatus Caldarchaeum</taxon>
    </lineage>
</organism>
<dbReference type="AlphaFoldDB" id="A0A832ZWD5"/>
<comment type="caution">
    <text evidence="1">The sequence shown here is derived from an EMBL/GenBank/DDBJ whole genome shotgun (WGS) entry which is preliminary data.</text>
</comment>
<reference evidence="1" key="1">
    <citation type="journal article" date="2020" name="ISME J.">
        <title>Gammaproteobacteria mediating utilization of methyl-, sulfur- and petroleum organic compounds in deep ocean hydrothermal plumes.</title>
        <authorList>
            <person name="Zhou Z."/>
            <person name="Liu Y."/>
            <person name="Pan J."/>
            <person name="Cron B.R."/>
            <person name="Toner B.M."/>
            <person name="Anantharaman K."/>
            <person name="Breier J.A."/>
            <person name="Dick G.J."/>
            <person name="Li M."/>
        </authorList>
    </citation>
    <scope>NUCLEOTIDE SEQUENCE</scope>
    <source>
        <strain evidence="1">SZUA-1515</strain>
    </source>
</reference>
<dbReference type="Proteomes" id="UP000608579">
    <property type="component" value="Unassembled WGS sequence"/>
</dbReference>
<accession>A0A832ZWD5</accession>
<sequence length="561" mass="61675">MRSFTSYDELVKFLSNLPRGWYVKSVIALPKAGVDKTGASPAARYSGTNVQVAGVDEADLVKTDGRYVYFASGSRVYLIEAYPVESAKVLSVLETEGGVVGLFKNGDRLVVISLTHVPWVLRDGGFMVPFLPEVEVRVYDVADIRSPREIRSVEVNGSYVSSRMVGGYVYFVVAQGIVYKDDKPLLPRVVVDGEVTEVPASKVYYSAVEDGRGYFYTLVIALDLADATQGPSVVAMLTGFSTSVYVSHGSIYLAVPKPDSRGVETVIHRVGFNGLEVKPAASGVVAGGVVNQFSMDEYRGFFRIATTINPRGGGDMSSSIYILDMNLNKVGQLDNLAPGERIYSVRFMQDKAFVVTFRQVDPLFVIELKDPEQPRILGELKIPGFSTYLHPFGEDYLIGLGRETEVDADTGAVVVEGLKLSLFNISDYTKPREVHKLVIKGPYVDSEALRDHRAFLLDSDNRLLIIPVIMQAGAEADSITTTEPLRGRFFQGVLVFRIDPEDGIEVVGNVTHLAGDEQTLGRSYVIKRSLYIDDILYTFSGRKMMMHSLATLDKIGELTLS</sequence>
<dbReference type="EMBL" id="DQVM01000105">
    <property type="protein sequence ID" value="HIQ29968.1"/>
    <property type="molecule type" value="Genomic_DNA"/>
</dbReference>
<proteinExistence type="predicted"/>
<protein>
    <recommendedName>
        <fullName evidence="3">Beta propeller domain protein</fullName>
    </recommendedName>
</protein>
<dbReference type="Pfam" id="PF09826">
    <property type="entry name" value="Beta_propel"/>
    <property type="match status" value="1"/>
</dbReference>
<evidence type="ECO:0000313" key="1">
    <source>
        <dbReference type="EMBL" id="HIQ29968.1"/>
    </source>
</evidence>
<evidence type="ECO:0000313" key="2">
    <source>
        <dbReference type="Proteomes" id="UP000608579"/>
    </source>
</evidence>
<dbReference type="SUPFAM" id="SSF82171">
    <property type="entry name" value="DPP6 N-terminal domain-like"/>
    <property type="match status" value="1"/>
</dbReference>